<evidence type="ECO:0000256" key="1">
    <source>
        <dbReference type="ARBA" id="ARBA00012513"/>
    </source>
</evidence>
<evidence type="ECO:0000256" key="3">
    <source>
        <dbReference type="ARBA" id="ARBA00022679"/>
    </source>
</evidence>
<sequence>MKKKRFQLLSNLRKYITNNLCWRIKRKNKRKQKLEDIEAEARLPSQHTYTKLNPDISTQTSARPDLEFRELFSKDIFSLEDDNSLLILLTEGNKRQLPFPVVRRDILPVISLPWIMKTSDIREGNTIEMQIRVQIKTRYEELERAWITSRIFESSMESYPSLLTKMQVVPYVCERYLFNIHIISAALYYKYEQLIRLVSLELTNQASFQRVRRKTLQVIPLLWITKTSDIREGNTIEMQIVVPIMTRYEELERSWITCRIFECSMESYPSLPTHMQVVPYVCKKSLFYFHIIAGSLCYEYEKLGKLEPTCQGQFLITRSETHQVIPLLWITKISDIREGNTVEMQIVVPITTRYEELERSWITSRIFERSMESYPSLLIKMQVVPYVCKKSLFYLHLISCIYNYCEYEPITRTGHLEFTNQGSKGYMESADSANSLNNAQTVHVIADIHTIKSQSGSEIRVSKLPCTDTLEVNWSLNDITIKEIHLTSLLVEDGDYKKLYKGYYGDTHFVASVYRRIPKKLDMADLGRLRSPNLTELFGILQYNSHRWIIYVEAKFGDLCTLLKKDPQRKVFGEDSAKFVTVRMLLALDYLQTHTVVHGDIRPSKILINDMGMPMLGGLETVTWSSNRTFVRKSPKSMKIGFVAPEVMTGCRPQQASDIFSLGCVAYFIITGRRPFTKRNELLNKMKGPELLDKRISPAGIEFICACLQKSIGRRFQLGPRLKYVRQNQWLEDMDIDGEFPGSPLMKAIERLNEDEARVAVKKDLNARH</sequence>
<comment type="catalytic activity">
    <reaction evidence="7">
        <text>L-threonyl-[protein] + ATP = O-phospho-L-threonyl-[protein] + ADP + H(+)</text>
        <dbReference type="Rhea" id="RHEA:46608"/>
        <dbReference type="Rhea" id="RHEA-COMP:11060"/>
        <dbReference type="Rhea" id="RHEA-COMP:11605"/>
        <dbReference type="ChEBI" id="CHEBI:15378"/>
        <dbReference type="ChEBI" id="CHEBI:30013"/>
        <dbReference type="ChEBI" id="CHEBI:30616"/>
        <dbReference type="ChEBI" id="CHEBI:61977"/>
        <dbReference type="ChEBI" id="CHEBI:456216"/>
        <dbReference type="EC" id="2.7.11.1"/>
    </reaction>
</comment>
<evidence type="ECO:0000256" key="4">
    <source>
        <dbReference type="ARBA" id="ARBA00022741"/>
    </source>
</evidence>
<dbReference type="InterPro" id="IPR053235">
    <property type="entry name" value="Ser_Thr_kinase"/>
</dbReference>
<protein>
    <recommendedName>
        <fullName evidence="1">non-specific serine/threonine protein kinase</fullName>
        <ecNumber evidence="1">2.7.11.1</ecNumber>
    </recommendedName>
</protein>
<reference evidence="10 11" key="1">
    <citation type="submission" date="2024-11" db="EMBL/GenBank/DDBJ databases">
        <title>Chromosome-level genome assembly of the freshwater bivalve Anodonta woodiana.</title>
        <authorList>
            <person name="Chen X."/>
        </authorList>
    </citation>
    <scope>NUCLEOTIDE SEQUENCE [LARGE SCALE GENOMIC DNA]</scope>
    <source>
        <strain evidence="10">MN2024</strain>
        <tissue evidence="10">Gills</tissue>
    </source>
</reference>
<evidence type="ECO:0000256" key="6">
    <source>
        <dbReference type="ARBA" id="ARBA00022840"/>
    </source>
</evidence>
<keyword evidence="4" id="KW-0547">Nucleotide-binding</keyword>
<evidence type="ECO:0000259" key="9">
    <source>
        <dbReference type="PROSITE" id="PS50011"/>
    </source>
</evidence>
<comment type="caution">
    <text evidence="10">The sequence shown here is derived from an EMBL/GenBank/DDBJ whole genome shotgun (WGS) entry which is preliminary data.</text>
</comment>
<dbReference type="SMART" id="SM00220">
    <property type="entry name" value="S_TKc"/>
    <property type="match status" value="1"/>
</dbReference>
<proteinExistence type="predicted"/>
<name>A0ABD3XJH3_SINWO</name>
<accession>A0ABD3XJH3</accession>
<organism evidence="10 11">
    <name type="scientific">Sinanodonta woodiana</name>
    <name type="common">Chinese pond mussel</name>
    <name type="synonym">Anodonta woodiana</name>
    <dbReference type="NCBI Taxonomy" id="1069815"/>
    <lineage>
        <taxon>Eukaryota</taxon>
        <taxon>Metazoa</taxon>
        <taxon>Spiralia</taxon>
        <taxon>Lophotrochozoa</taxon>
        <taxon>Mollusca</taxon>
        <taxon>Bivalvia</taxon>
        <taxon>Autobranchia</taxon>
        <taxon>Heteroconchia</taxon>
        <taxon>Palaeoheterodonta</taxon>
        <taxon>Unionida</taxon>
        <taxon>Unionoidea</taxon>
        <taxon>Unionidae</taxon>
        <taxon>Unioninae</taxon>
        <taxon>Sinanodonta</taxon>
    </lineage>
</organism>
<evidence type="ECO:0000256" key="7">
    <source>
        <dbReference type="ARBA" id="ARBA00047899"/>
    </source>
</evidence>
<keyword evidence="6" id="KW-0067">ATP-binding</keyword>
<dbReference type="EMBL" id="JBJQND010000002">
    <property type="protein sequence ID" value="KAL3885761.1"/>
    <property type="molecule type" value="Genomic_DNA"/>
</dbReference>
<evidence type="ECO:0000256" key="5">
    <source>
        <dbReference type="ARBA" id="ARBA00022777"/>
    </source>
</evidence>
<dbReference type="PANTHER" id="PTHR24361">
    <property type="entry name" value="MITOGEN-ACTIVATED KINASE KINASE KINASE"/>
    <property type="match status" value="1"/>
</dbReference>
<keyword evidence="2" id="KW-0723">Serine/threonine-protein kinase</keyword>
<keyword evidence="11" id="KW-1185">Reference proteome</keyword>
<dbReference type="Proteomes" id="UP001634394">
    <property type="component" value="Unassembled WGS sequence"/>
</dbReference>
<dbReference type="PANTHER" id="PTHR24361:SF433">
    <property type="entry name" value="PROTEIN KINASE DOMAIN-CONTAINING PROTEIN"/>
    <property type="match status" value="1"/>
</dbReference>
<dbReference type="Pfam" id="PF00069">
    <property type="entry name" value="Pkinase"/>
    <property type="match status" value="1"/>
</dbReference>
<evidence type="ECO:0000256" key="8">
    <source>
        <dbReference type="ARBA" id="ARBA00048679"/>
    </source>
</evidence>
<keyword evidence="3" id="KW-0808">Transferase</keyword>
<dbReference type="Gene3D" id="1.10.510.10">
    <property type="entry name" value="Transferase(Phosphotransferase) domain 1"/>
    <property type="match status" value="1"/>
</dbReference>
<evidence type="ECO:0000256" key="2">
    <source>
        <dbReference type="ARBA" id="ARBA00022527"/>
    </source>
</evidence>
<dbReference type="GO" id="GO:0004674">
    <property type="term" value="F:protein serine/threonine kinase activity"/>
    <property type="evidence" value="ECO:0007669"/>
    <property type="project" value="UniProtKB-KW"/>
</dbReference>
<comment type="catalytic activity">
    <reaction evidence="8">
        <text>L-seryl-[protein] + ATP = O-phospho-L-seryl-[protein] + ADP + H(+)</text>
        <dbReference type="Rhea" id="RHEA:17989"/>
        <dbReference type="Rhea" id="RHEA-COMP:9863"/>
        <dbReference type="Rhea" id="RHEA-COMP:11604"/>
        <dbReference type="ChEBI" id="CHEBI:15378"/>
        <dbReference type="ChEBI" id="CHEBI:29999"/>
        <dbReference type="ChEBI" id="CHEBI:30616"/>
        <dbReference type="ChEBI" id="CHEBI:83421"/>
        <dbReference type="ChEBI" id="CHEBI:456216"/>
        <dbReference type="EC" id="2.7.11.1"/>
    </reaction>
</comment>
<keyword evidence="5" id="KW-0418">Kinase</keyword>
<dbReference type="EC" id="2.7.11.1" evidence="1"/>
<evidence type="ECO:0000313" key="10">
    <source>
        <dbReference type="EMBL" id="KAL3885761.1"/>
    </source>
</evidence>
<dbReference type="SUPFAM" id="SSF56112">
    <property type="entry name" value="Protein kinase-like (PK-like)"/>
    <property type="match status" value="1"/>
</dbReference>
<dbReference type="InterPro" id="IPR011009">
    <property type="entry name" value="Kinase-like_dom_sf"/>
</dbReference>
<dbReference type="AlphaFoldDB" id="A0ABD3XJH3"/>
<dbReference type="PROSITE" id="PS50011">
    <property type="entry name" value="PROTEIN_KINASE_DOM"/>
    <property type="match status" value="1"/>
</dbReference>
<gene>
    <name evidence="10" type="ORF">ACJMK2_025802</name>
</gene>
<dbReference type="GO" id="GO:0005524">
    <property type="term" value="F:ATP binding"/>
    <property type="evidence" value="ECO:0007669"/>
    <property type="project" value="UniProtKB-KW"/>
</dbReference>
<feature type="domain" description="Protein kinase" evidence="9">
    <location>
        <begin position="413"/>
        <end position="731"/>
    </location>
</feature>
<evidence type="ECO:0000313" key="11">
    <source>
        <dbReference type="Proteomes" id="UP001634394"/>
    </source>
</evidence>
<dbReference type="InterPro" id="IPR000719">
    <property type="entry name" value="Prot_kinase_dom"/>
</dbReference>